<evidence type="ECO:0000259" key="1">
    <source>
        <dbReference type="Pfam" id="PF17868"/>
    </source>
</evidence>
<name>A0A8F5ZGV2_METHU</name>
<dbReference type="PANTHER" id="PTHR32204:SF0">
    <property type="entry name" value="ATPASE RAVA"/>
    <property type="match status" value="1"/>
</dbReference>
<feature type="domain" description="MoxR" evidence="2">
    <location>
        <begin position="17"/>
        <end position="186"/>
    </location>
</feature>
<dbReference type="Proteomes" id="UP000694228">
    <property type="component" value="Chromosome"/>
</dbReference>
<sequence length="477" mass="54670">MEPITHLKEEIQILCAGFSSHFIERDEEIRGAILAILSNENILYLGPPGTAKTYLAQNICNSIKGAEFFSYLLTRFTTPEEIFGPLSLQSLERDEFRRKTEGCLPSSHIAFLDEIFKANSSILNSLLTILNERRFHNGTDIINTPLLTVFGASNELPEEDENLEALYDRFLFRYDVRYIQSPDNVRTLLFCTDTSFIPPVTLTTDKVAQIRNQARSVSIPEEVQNSILSLKRQLEHQDGEDDENVRVSDRRWKKITGVLKVAAAANGTKTVDRTMLLLLQHLLWDLPEQKDRIRSIIIEHMVTGGTDTKRLEVGIRQVYRMLTQEDGIHENARLPVPVFAHDSDGNKQKIISFGELIAASKEKKYYYFSIETSFSTGYPFSQIMGILESEYQFSPKRYQASEIREICEAEYANLMEEYQKFVNTVRDDSNLLKQNLEANIWLTCSDIDEVLSVRQNYLAWLPLLEENMNALSVAIRS</sequence>
<dbReference type="OrthoDB" id="9837at2157"/>
<dbReference type="PANTHER" id="PTHR32204">
    <property type="entry name" value="ATPASE RAVA"/>
    <property type="match status" value="1"/>
</dbReference>
<reference evidence="3 4" key="1">
    <citation type="submission" date="2021-06" db="EMBL/GenBank/DDBJ databases">
        <title>Complete genome sequence of the secondary alcohol utilizing methanogen Methanospirillum hungatei strain GP1.</title>
        <authorList>
            <person name="Day L.A."/>
            <person name="Costa K.C."/>
        </authorList>
    </citation>
    <scope>NUCLEOTIDE SEQUENCE [LARGE SCALE GENOMIC DNA]</scope>
    <source>
        <strain evidence="3 4">GP1</strain>
    </source>
</reference>
<proteinExistence type="predicted"/>
<feature type="domain" description="ATPase RavA-like AAA lid" evidence="1">
    <location>
        <begin position="223"/>
        <end position="297"/>
    </location>
</feature>
<dbReference type="InterPro" id="IPR050513">
    <property type="entry name" value="RavA_ATPases"/>
</dbReference>
<organism evidence="3 4">
    <name type="scientific">Methanospirillum hungatei</name>
    <dbReference type="NCBI Taxonomy" id="2203"/>
    <lineage>
        <taxon>Archaea</taxon>
        <taxon>Methanobacteriati</taxon>
        <taxon>Methanobacteriota</taxon>
        <taxon>Stenosarchaea group</taxon>
        <taxon>Methanomicrobia</taxon>
        <taxon>Methanomicrobiales</taxon>
        <taxon>Methanospirillaceae</taxon>
        <taxon>Methanospirillum</taxon>
    </lineage>
</organism>
<dbReference type="AlphaFoldDB" id="A0A8F5ZGV2"/>
<gene>
    <name evidence="3" type="ORF">KSK55_07495</name>
</gene>
<dbReference type="InterPro" id="IPR045427">
    <property type="entry name" value="MoxR"/>
</dbReference>
<evidence type="ECO:0000259" key="2">
    <source>
        <dbReference type="Pfam" id="PF20030"/>
    </source>
</evidence>
<evidence type="ECO:0000313" key="3">
    <source>
        <dbReference type="EMBL" id="QXO96204.1"/>
    </source>
</evidence>
<dbReference type="EMBL" id="CP077107">
    <property type="protein sequence ID" value="QXO96204.1"/>
    <property type="molecule type" value="Genomic_DNA"/>
</dbReference>
<evidence type="ECO:0000313" key="4">
    <source>
        <dbReference type="Proteomes" id="UP000694228"/>
    </source>
</evidence>
<dbReference type="Pfam" id="PF20030">
    <property type="entry name" value="bpMoxR"/>
    <property type="match status" value="1"/>
</dbReference>
<dbReference type="InterPro" id="IPR041538">
    <property type="entry name" value="RavA-like_AAA_lid"/>
</dbReference>
<protein>
    <submittedName>
        <fullName evidence="3">AAA family ATPase</fullName>
    </submittedName>
</protein>
<dbReference type="CDD" id="cd00009">
    <property type="entry name" value="AAA"/>
    <property type="match status" value="1"/>
</dbReference>
<dbReference type="Pfam" id="PF17868">
    <property type="entry name" value="AAA_lid_8"/>
    <property type="match status" value="1"/>
</dbReference>
<accession>A0A8F5ZGV2</accession>